<name>A0A168E6N9_CORFA</name>
<comment type="function">
    <text evidence="10">Catalyzes the hydroxylation of L-kynurenine (L-Kyn) to form 3-hydroxy-L-kynurenine (L-3OHKyn). Required for synthesis of quinolinic acid.</text>
</comment>
<dbReference type="GO" id="GO:0043420">
    <property type="term" value="P:anthranilate metabolic process"/>
    <property type="evidence" value="ECO:0007669"/>
    <property type="project" value="UniProtKB-UniRule"/>
</dbReference>
<dbReference type="EMBL" id="AZHB01000001">
    <property type="protein sequence ID" value="OAA73438.1"/>
    <property type="molecule type" value="Genomic_DNA"/>
</dbReference>
<keyword evidence="8 10" id="KW-0503">Monooxygenase</keyword>
<keyword evidence="11" id="KW-1133">Transmembrane helix</keyword>
<feature type="domain" description="FAD-binding" evidence="12">
    <location>
        <begin position="7"/>
        <end position="380"/>
    </location>
</feature>
<comment type="catalytic activity">
    <reaction evidence="9 10">
        <text>L-kynurenine + NADPH + O2 + H(+) = 3-hydroxy-L-kynurenine + NADP(+) + H2O</text>
        <dbReference type="Rhea" id="RHEA:20545"/>
        <dbReference type="ChEBI" id="CHEBI:15377"/>
        <dbReference type="ChEBI" id="CHEBI:15378"/>
        <dbReference type="ChEBI" id="CHEBI:15379"/>
        <dbReference type="ChEBI" id="CHEBI:57783"/>
        <dbReference type="ChEBI" id="CHEBI:57959"/>
        <dbReference type="ChEBI" id="CHEBI:58125"/>
        <dbReference type="ChEBI" id="CHEBI:58349"/>
        <dbReference type="EC" id="1.14.13.9"/>
    </reaction>
</comment>
<keyword evidence="11" id="KW-0812">Transmembrane</keyword>
<evidence type="ECO:0000259" key="12">
    <source>
        <dbReference type="Pfam" id="PF01494"/>
    </source>
</evidence>
<evidence type="ECO:0000256" key="10">
    <source>
        <dbReference type="HAMAP-Rule" id="MF_03018"/>
    </source>
</evidence>
<comment type="cofactor">
    <cofactor evidence="1 10">
        <name>FAD</name>
        <dbReference type="ChEBI" id="CHEBI:57692"/>
    </cofactor>
</comment>
<comment type="pathway">
    <text evidence="10">Cofactor biosynthesis; NAD(+) biosynthesis; quinolinate from L-kynurenine: step 1/3.</text>
</comment>
<feature type="transmembrane region" description="Helical" evidence="11">
    <location>
        <begin position="495"/>
        <end position="517"/>
    </location>
</feature>
<organism evidence="13 14">
    <name type="scientific">Cordyceps fumosorosea (strain ARSEF 2679)</name>
    <name type="common">Isaria fumosorosea</name>
    <dbReference type="NCBI Taxonomy" id="1081104"/>
    <lineage>
        <taxon>Eukaryota</taxon>
        <taxon>Fungi</taxon>
        <taxon>Dikarya</taxon>
        <taxon>Ascomycota</taxon>
        <taxon>Pezizomycotina</taxon>
        <taxon>Sordariomycetes</taxon>
        <taxon>Hypocreomycetidae</taxon>
        <taxon>Hypocreales</taxon>
        <taxon>Cordycipitaceae</taxon>
        <taxon>Cordyceps</taxon>
    </lineage>
</organism>
<sequence>MARPQKMVIVGAGPVGSLAALYAAQRGYRVEVYELRPDLRDPRIVPLNFTKSINLALSERGINAIRHAGLPDLLEDILGACVPMRGRMIHGKKPSGALYEVAQDFDIHGRVSFRHRLSDVGLIHHRQPVHPANKSNPQCNLAMDRGALNARLLDALEDLPNVELFFNHKLTGADFRKRKAWIEDRDRLSPSGRPREMEIDFDIMLGADGAHSAVRYHMMKFSRMDYQQEYIDTLWCEFRIDAGKPQPDGSETWKISPNHLHIWPGKDFMFIAIPSEDGSFTCTLFLPANHFVTLEADPSQVPDFFDVNFPGVRDHISDASLIDAFNTNPHLPLISLKCKPYHFGASGVIIGDAAHAMVPFYGQGMNTGMEDVRILFSILDKHQALLAETNSPLDDEDDEQQSSSNAAAEQAHAQALAEYSATRWVDAYTINDLAFQNYIEMRTSQSTTYKLRKALEEFLSLRLPGLGWRTKYSLVVFSNRPYSECVRQTDRQGRVLSRLFAGLVTSPFLAVGVYLAYSYRRPMKELWHNAVAIWQMM</sequence>
<dbReference type="PANTHER" id="PTHR46028">
    <property type="entry name" value="KYNURENINE 3-MONOOXYGENASE"/>
    <property type="match status" value="1"/>
</dbReference>
<dbReference type="InterPro" id="IPR027545">
    <property type="entry name" value="Kynurenine_monooxygenase"/>
</dbReference>
<dbReference type="GO" id="GO:0070189">
    <property type="term" value="P:kynurenine metabolic process"/>
    <property type="evidence" value="ECO:0007669"/>
    <property type="project" value="TreeGrafter"/>
</dbReference>
<comment type="similarity">
    <text evidence="10">Belongs to the aromatic-ring hydroxylase family. KMO subfamily.</text>
</comment>
<dbReference type="GO" id="GO:0004502">
    <property type="term" value="F:kynurenine 3-monooxygenase activity"/>
    <property type="evidence" value="ECO:0007669"/>
    <property type="project" value="UniProtKB-UniRule"/>
</dbReference>
<dbReference type="SUPFAM" id="SSF51905">
    <property type="entry name" value="FAD/NAD(P)-binding domain"/>
    <property type="match status" value="1"/>
</dbReference>
<evidence type="ECO:0000256" key="5">
    <source>
        <dbReference type="ARBA" id="ARBA00022827"/>
    </source>
</evidence>
<keyword evidence="3 10" id="KW-0662">Pyridine nucleotide biosynthesis</keyword>
<keyword evidence="5 10" id="KW-0274">FAD</keyword>
<protein>
    <recommendedName>
        <fullName evidence="10">Kynurenine 3-monooxygenase</fullName>
        <ecNumber evidence="10">1.14.13.9</ecNumber>
    </recommendedName>
    <alternativeName>
        <fullName evidence="10">Biosynthesis of nicotinic acid protein 4</fullName>
    </alternativeName>
    <alternativeName>
        <fullName evidence="10">Kynurenine 3-hydroxylase</fullName>
    </alternativeName>
</protein>
<keyword evidence="2 10" id="KW-0285">Flavoprotein</keyword>
<evidence type="ECO:0000313" key="14">
    <source>
        <dbReference type="Proteomes" id="UP000076744"/>
    </source>
</evidence>
<dbReference type="InterPro" id="IPR002938">
    <property type="entry name" value="FAD-bd"/>
</dbReference>
<dbReference type="OrthoDB" id="10053569at2759"/>
<keyword evidence="7 10" id="KW-0560">Oxidoreductase</keyword>
<dbReference type="HAMAP" id="MF_01971">
    <property type="entry name" value="Kynurenine_monooxygenase"/>
    <property type="match status" value="1"/>
</dbReference>
<dbReference type="EC" id="1.14.13.9" evidence="10"/>
<dbReference type="Proteomes" id="UP000076744">
    <property type="component" value="Unassembled WGS sequence"/>
</dbReference>
<evidence type="ECO:0000256" key="8">
    <source>
        <dbReference type="ARBA" id="ARBA00023033"/>
    </source>
</evidence>
<dbReference type="Pfam" id="PF01494">
    <property type="entry name" value="FAD_binding_3"/>
    <property type="match status" value="1"/>
</dbReference>
<keyword evidence="10 11" id="KW-0472">Membrane</keyword>
<evidence type="ECO:0000256" key="3">
    <source>
        <dbReference type="ARBA" id="ARBA00022642"/>
    </source>
</evidence>
<keyword evidence="4 10" id="KW-1000">Mitochondrion outer membrane</keyword>
<evidence type="ECO:0000256" key="1">
    <source>
        <dbReference type="ARBA" id="ARBA00001974"/>
    </source>
</evidence>
<dbReference type="GO" id="GO:0071949">
    <property type="term" value="F:FAD binding"/>
    <property type="evidence" value="ECO:0007669"/>
    <property type="project" value="InterPro"/>
</dbReference>
<keyword evidence="6 10" id="KW-0521">NADP</keyword>
<evidence type="ECO:0000313" key="13">
    <source>
        <dbReference type="EMBL" id="OAA73438.1"/>
    </source>
</evidence>
<dbReference type="GeneID" id="30016631"/>
<evidence type="ECO:0000256" key="7">
    <source>
        <dbReference type="ARBA" id="ARBA00023002"/>
    </source>
</evidence>
<dbReference type="GO" id="GO:0006569">
    <property type="term" value="P:L-tryptophan catabolic process"/>
    <property type="evidence" value="ECO:0007669"/>
    <property type="project" value="UniProtKB-UniRule"/>
</dbReference>
<reference evidence="13 14" key="1">
    <citation type="journal article" date="2016" name="Genome Biol. Evol.">
        <title>Divergent and convergent evolution of fungal pathogenicity.</title>
        <authorList>
            <person name="Shang Y."/>
            <person name="Xiao G."/>
            <person name="Zheng P."/>
            <person name="Cen K."/>
            <person name="Zhan S."/>
            <person name="Wang C."/>
        </authorList>
    </citation>
    <scope>NUCLEOTIDE SEQUENCE [LARGE SCALE GENOMIC DNA]</scope>
    <source>
        <strain evidence="13 14">ARSEF 2679</strain>
    </source>
</reference>
<dbReference type="STRING" id="1081104.A0A168E6N9"/>
<dbReference type="PRINTS" id="PR00420">
    <property type="entry name" value="RNGMNOXGNASE"/>
</dbReference>
<dbReference type="UniPathway" id="UPA00253">
    <property type="reaction ID" value="UER00328"/>
</dbReference>
<dbReference type="PANTHER" id="PTHR46028:SF2">
    <property type="entry name" value="KYNURENINE 3-MONOOXYGENASE"/>
    <property type="match status" value="1"/>
</dbReference>
<dbReference type="GO" id="GO:0034354">
    <property type="term" value="P:'de novo' NAD+ biosynthetic process from L-tryptophan"/>
    <property type="evidence" value="ECO:0007669"/>
    <property type="project" value="UniProtKB-UniRule"/>
</dbReference>
<accession>A0A168E6N9</accession>
<evidence type="ECO:0000256" key="11">
    <source>
        <dbReference type="SAM" id="Phobius"/>
    </source>
</evidence>
<keyword evidence="10" id="KW-0496">Mitochondrion</keyword>
<dbReference type="RefSeq" id="XP_018708396.1">
    <property type="nucleotide sequence ID" value="XM_018843946.1"/>
</dbReference>
<keyword evidence="14" id="KW-1185">Reference proteome</keyword>
<dbReference type="AlphaFoldDB" id="A0A168E6N9"/>
<dbReference type="GO" id="GO:0005741">
    <property type="term" value="C:mitochondrial outer membrane"/>
    <property type="evidence" value="ECO:0007669"/>
    <property type="project" value="UniProtKB-SubCell"/>
</dbReference>
<dbReference type="InterPro" id="IPR036188">
    <property type="entry name" value="FAD/NAD-bd_sf"/>
</dbReference>
<comment type="caution">
    <text evidence="13">The sequence shown here is derived from an EMBL/GenBank/DDBJ whole genome shotgun (WGS) entry which is preliminary data.</text>
</comment>
<evidence type="ECO:0000256" key="4">
    <source>
        <dbReference type="ARBA" id="ARBA00022787"/>
    </source>
</evidence>
<comment type="subcellular location">
    <subcellularLocation>
        <location evidence="10">Mitochondrion outer membrane</location>
    </subcellularLocation>
</comment>
<evidence type="ECO:0000256" key="6">
    <source>
        <dbReference type="ARBA" id="ARBA00022857"/>
    </source>
</evidence>
<dbReference type="GO" id="GO:0019805">
    <property type="term" value="P:quinolinate biosynthetic process"/>
    <property type="evidence" value="ECO:0007669"/>
    <property type="project" value="UniProtKB-UniRule"/>
</dbReference>
<gene>
    <name evidence="10" type="primary">BNA4</name>
    <name evidence="13" type="ORF">ISF_00339</name>
</gene>
<evidence type="ECO:0000256" key="9">
    <source>
        <dbReference type="ARBA" id="ARBA00047818"/>
    </source>
</evidence>
<proteinExistence type="inferred from homology"/>
<evidence type="ECO:0000256" key="2">
    <source>
        <dbReference type="ARBA" id="ARBA00022630"/>
    </source>
</evidence>
<dbReference type="Gene3D" id="3.50.50.60">
    <property type="entry name" value="FAD/NAD(P)-binding domain"/>
    <property type="match status" value="1"/>
</dbReference>